<dbReference type="InterPro" id="IPR011991">
    <property type="entry name" value="ArsR-like_HTH"/>
</dbReference>
<evidence type="ECO:0000259" key="4">
    <source>
        <dbReference type="PROSITE" id="PS50956"/>
    </source>
</evidence>
<dbReference type="PROSITE" id="PS00519">
    <property type="entry name" value="HTH_ASNC_1"/>
    <property type="match status" value="1"/>
</dbReference>
<dbReference type="SUPFAM" id="SSF46785">
    <property type="entry name" value="Winged helix' DNA-binding domain"/>
    <property type="match status" value="1"/>
</dbReference>
<feature type="domain" description="HTH asnC-type" evidence="4">
    <location>
        <begin position="8"/>
        <end position="70"/>
    </location>
</feature>
<dbReference type="AlphaFoldDB" id="A0A6B0VQH7"/>
<evidence type="ECO:0000256" key="1">
    <source>
        <dbReference type="ARBA" id="ARBA00023015"/>
    </source>
</evidence>
<dbReference type="EMBL" id="WUYX01000066">
    <property type="protein sequence ID" value="MXV63900.1"/>
    <property type="molecule type" value="Genomic_DNA"/>
</dbReference>
<dbReference type="Proteomes" id="UP000434101">
    <property type="component" value="Unassembled WGS sequence"/>
</dbReference>
<dbReference type="RefSeq" id="WP_160066722.1">
    <property type="nucleotide sequence ID" value="NZ_WUYX01000066.1"/>
</dbReference>
<evidence type="ECO:0000256" key="3">
    <source>
        <dbReference type="ARBA" id="ARBA00023163"/>
    </source>
</evidence>
<name>A0A6B0VQH7_9EURY</name>
<organism evidence="5 6">
    <name type="scientific">Natronorubrum halalkaliphilum</name>
    <dbReference type="NCBI Taxonomy" id="2691917"/>
    <lineage>
        <taxon>Archaea</taxon>
        <taxon>Methanobacteriati</taxon>
        <taxon>Methanobacteriota</taxon>
        <taxon>Stenosarchaea group</taxon>
        <taxon>Halobacteria</taxon>
        <taxon>Halobacteriales</taxon>
        <taxon>Natrialbaceae</taxon>
        <taxon>Natronorubrum</taxon>
    </lineage>
</organism>
<keyword evidence="6" id="KW-1185">Reference proteome</keyword>
<evidence type="ECO:0000313" key="5">
    <source>
        <dbReference type="EMBL" id="MXV63900.1"/>
    </source>
</evidence>
<evidence type="ECO:0000256" key="2">
    <source>
        <dbReference type="ARBA" id="ARBA00023125"/>
    </source>
</evidence>
<dbReference type="PANTHER" id="PTHR30154:SF34">
    <property type="entry name" value="TRANSCRIPTIONAL REGULATOR AZLB"/>
    <property type="match status" value="1"/>
</dbReference>
<proteinExistence type="predicted"/>
<dbReference type="GO" id="GO:0043565">
    <property type="term" value="F:sequence-specific DNA binding"/>
    <property type="evidence" value="ECO:0007669"/>
    <property type="project" value="InterPro"/>
</dbReference>
<keyword evidence="3" id="KW-0804">Transcription</keyword>
<dbReference type="InterPro" id="IPR019885">
    <property type="entry name" value="Tscrpt_reg_HTH_AsnC-type_CS"/>
</dbReference>
<comment type="caution">
    <text evidence="5">The sequence shown here is derived from an EMBL/GenBank/DDBJ whole genome shotgun (WGS) entry which is preliminary data.</text>
</comment>
<dbReference type="InterPro" id="IPR036390">
    <property type="entry name" value="WH_DNA-bd_sf"/>
</dbReference>
<gene>
    <name evidence="5" type="ORF">GS429_17905</name>
</gene>
<dbReference type="CDD" id="cd00090">
    <property type="entry name" value="HTH_ARSR"/>
    <property type="match status" value="1"/>
</dbReference>
<dbReference type="PRINTS" id="PR00033">
    <property type="entry name" value="HTHASNC"/>
</dbReference>
<keyword evidence="2" id="KW-0238">DNA-binding</keyword>
<dbReference type="Pfam" id="PF13404">
    <property type="entry name" value="HTH_AsnC-type"/>
    <property type="match status" value="1"/>
</dbReference>
<sequence>MNGTQSELDEVDRGILHLLQQDARNNTTREIGNAVGVSAGTVRNRIEKLEETGVLRGYIPNIDYEKAGYQLSILFTCTADDPSETLAEEILDQHGVVTVRKLLAGEENYHVGVVGTDTDDVSSIADSIRTLGLDIVRSDVLDDEFVQPFNHFGKEIAEDNT</sequence>
<dbReference type="InterPro" id="IPR000485">
    <property type="entry name" value="AsnC-type_HTH_dom"/>
</dbReference>
<dbReference type="PANTHER" id="PTHR30154">
    <property type="entry name" value="LEUCINE-RESPONSIVE REGULATORY PROTEIN"/>
    <property type="match status" value="1"/>
</dbReference>
<dbReference type="InterPro" id="IPR019888">
    <property type="entry name" value="Tscrpt_reg_AsnC-like"/>
</dbReference>
<dbReference type="Gene3D" id="1.10.10.10">
    <property type="entry name" value="Winged helix-like DNA-binding domain superfamily/Winged helix DNA-binding domain"/>
    <property type="match status" value="1"/>
</dbReference>
<keyword evidence="1" id="KW-0805">Transcription regulation</keyword>
<dbReference type="GO" id="GO:0005829">
    <property type="term" value="C:cytosol"/>
    <property type="evidence" value="ECO:0007669"/>
    <property type="project" value="TreeGrafter"/>
</dbReference>
<reference evidence="5 6" key="1">
    <citation type="submission" date="2020-01" db="EMBL/GenBank/DDBJ databases">
        <title>Natronorubrum sp. JWXQ-INN 674 isolated from Inner Mongolia Autonomous Region of China.</title>
        <authorList>
            <person name="Xue Q."/>
        </authorList>
    </citation>
    <scope>NUCLEOTIDE SEQUENCE [LARGE SCALE GENOMIC DNA]</scope>
    <source>
        <strain evidence="5 6">JWXQ-INN-674</strain>
    </source>
</reference>
<dbReference type="PROSITE" id="PS50956">
    <property type="entry name" value="HTH_ASNC_2"/>
    <property type="match status" value="1"/>
</dbReference>
<dbReference type="OrthoDB" id="57033at2157"/>
<protein>
    <submittedName>
        <fullName evidence="5">AsnC family transcriptional regulator</fullName>
    </submittedName>
</protein>
<dbReference type="SMART" id="SM00344">
    <property type="entry name" value="HTH_ASNC"/>
    <property type="match status" value="1"/>
</dbReference>
<dbReference type="GO" id="GO:0043200">
    <property type="term" value="P:response to amino acid"/>
    <property type="evidence" value="ECO:0007669"/>
    <property type="project" value="TreeGrafter"/>
</dbReference>
<evidence type="ECO:0000313" key="6">
    <source>
        <dbReference type="Proteomes" id="UP000434101"/>
    </source>
</evidence>
<accession>A0A6B0VQH7</accession>
<dbReference type="InterPro" id="IPR036388">
    <property type="entry name" value="WH-like_DNA-bd_sf"/>
</dbReference>